<evidence type="ECO:0000256" key="1">
    <source>
        <dbReference type="ARBA" id="ARBA00023125"/>
    </source>
</evidence>
<dbReference type="AlphaFoldDB" id="A0A0H3HC51"/>
<proteinExistence type="predicted"/>
<name>A0A0H3HC51_KLEM8</name>
<dbReference type="InterPro" id="IPR000792">
    <property type="entry name" value="Tscrpt_reg_LuxR_C"/>
</dbReference>
<dbReference type="KEGG" id="kox:KOX_21470"/>
<reference evidence="3 4" key="1">
    <citation type="journal article" date="2012" name="J. Bacteriol.">
        <title>Complete genome sequence of Klebsiella oxytoca KCTC 1686, used in production of 2,3-butanediol.</title>
        <authorList>
            <person name="Shin S.H."/>
            <person name="Kim S."/>
            <person name="Kim J.Y."/>
            <person name="Lee S."/>
            <person name="Um Y."/>
            <person name="Oh M.K."/>
            <person name="Kim Y.R."/>
            <person name="Lee J."/>
            <person name="Yang K.S."/>
        </authorList>
    </citation>
    <scope>NUCLEOTIDE SEQUENCE [LARGE SCALE GENOMIC DNA]</scope>
    <source>
        <strain evidence="4">ATCC 8724 / DSM 4798 / JCM 20051 / NBRC 3318 / NRRL B-199 / KCTC 1686</strain>
    </source>
</reference>
<evidence type="ECO:0000313" key="4">
    <source>
        <dbReference type="Proteomes" id="UP000007843"/>
    </source>
</evidence>
<dbReference type="GO" id="GO:0003677">
    <property type="term" value="F:DNA binding"/>
    <property type="evidence" value="ECO:0007669"/>
    <property type="project" value="UniProtKB-KW"/>
</dbReference>
<dbReference type="Gene3D" id="1.10.10.10">
    <property type="entry name" value="Winged helix-like DNA-binding domain superfamily/Winged helix DNA-binding domain"/>
    <property type="match status" value="1"/>
</dbReference>
<dbReference type="SMART" id="SM00421">
    <property type="entry name" value="HTH_LUXR"/>
    <property type="match status" value="1"/>
</dbReference>
<dbReference type="CDD" id="cd06170">
    <property type="entry name" value="LuxR_C_like"/>
    <property type="match status" value="1"/>
</dbReference>
<dbReference type="PATRIC" id="fig|1006551.4.peg.4299"/>
<protein>
    <submittedName>
        <fullName evidence="3">LuxR family transcriptional regulator</fullName>
    </submittedName>
</protein>
<dbReference type="HOGENOM" id="CLU_109744_1_0_6"/>
<dbReference type="Pfam" id="PF00196">
    <property type="entry name" value="GerE"/>
    <property type="match status" value="1"/>
</dbReference>
<dbReference type="InterPro" id="IPR036388">
    <property type="entry name" value="WH-like_DNA-bd_sf"/>
</dbReference>
<dbReference type="InterPro" id="IPR016032">
    <property type="entry name" value="Sig_transdc_resp-reg_C-effctor"/>
</dbReference>
<keyword evidence="1" id="KW-0238">DNA-binding</keyword>
<sequence length="209" mass="24267">MLKIAIITKNIYLEKAIEELTQEISSTKGIGDLCFQRNNIQDHLTKPDIIFTEMEVGEYLLCQEMKKYKSECPAVVIFTKKEITFNPCLLPLCVQNAVILFHKNSLETIKKNLSILFDEFIAGDKKRITIEKNRCLKCPHQSLSRSQLKIINAINLGLNNNETAKNLGIDHRTVYSHKLRIMKKFQLENNQELIRFSSIVMRRTSLYFN</sequence>
<dbReference type="Proteomes" id="UP000007843">
    <property type="component" value="Chromosome"/>
</dbReference>
<dbReference type="PROSITE" id="PS50043">
    <property type="entry name" value="HTH_LUXR_2"/>
    <property type="match status" value="1"/>
</dbReference>
<dbReference type="SUPFAM" id="SSF46894">
    <property type="entry name" value="C-terminal effector domain of the bipartite response regulators"/>
    <property type="match status" value="1"/>
</dbReference>
<accession>A0A0H3HC51</accession>
<gene>
    <name evidence="3" type="ordered locus">KOX_21470</name>
</gene>
<evidence type="ECO:0000313" key="3">
    <source>
        <dbReference type="EMBL" id="AEX06014.1"/>
    </source>
</evidence>
<organism evidence="3 4">
    <name type="scientific">Klebsiella michiganensis (strain ATCC 8724 / DSM 4798 / JCM 20051 / NBRC 3318 / NRRL B-199 / KCTC 1686 / BUCSAV 143 / CCM 1901)</name>
    <dbReference type="NCBI Taxonomy" id="1006551"/>
    <lineage>
        <taxon>Bacteria</taxon>
        <taxon>Pseudomonadati</taxon>
        <taxon>Pseudomonadota</taxon>
        <taxon>Gammaproteobacteria</taxon>
        <taxon>Enterobacterales</taxon>
        <taxon>Enterobacteriaceae</taxon>
        <taxon>Klebsiella/Raoultella group</taxon>
        <taxon>Klebsiella</taxon>
    </lineage>
</organism>
<dbReference type="PRINTS" id="PR00038">
    <property type="entry name" value="HTHLUXR"/>
</dbReference>
<evidence type="ECO:0000259" key="2">
    <source>
        <dbReference type="PROSITE" id="PS50043"/>
    </source>
</evidence>
<dbReference type="GO" id="GO:0006355">
    <property type="term" value="P:regulation of DNA-templated transcription"/>
    <property type="evidence" value="ECO:0007669"/>
    <property type="project" value="InterPro"/>
</dbReference>
<dbReference type="EMBL" id="CP003218">
    <property type="protein sequence ID" value="AEX06014.1"/>
    <property type="molecule type" value="Genomic_DNA"/>
</dbReference>
<dbReference type="RefSeq" id="WP_014229519.1">
    <property type="nucleotide sequence ID" value="NC_016612.1"/>
</dbReference>
<feature type="domain" description="HTH luxR-type" evidence="2">
    <location>
        <begin position="136"/>
        <end position="201"/>
    </location>
</feature>